<proteinExistence type="predicted"/>
<keyword evidence="6" id="KW-1185">Reference proteome</keyword>
<dbReference type="Gene3D" id="2.40.160.20">
    <property type="match status" value="1"/>
</dbReference>
<comment type="caution">
    <text evidence="5">The sequence shown here is derived from an EMBL/GenBank/DDBJ whole genome shotgun (WGS) entry which is preliminary data.</text>
</comment>
<evidence type="ECO:0000256" key="1">
    <source>
        <dbReference type="ARBA" id="ARBA00004442"/>
    </source>
</evidence>
<dbReference type="AlphaFoldDB" id="A0A437JWG9"/>
<dbReference type="GO" id="GO:0009279">
    <property type="term" value="C:cell outer membrane"/>
    <property type="evidence" value="ECO:0007669"/>
    <property type="project" value="UniProtKB-SubCell"/>
</dbReference>
<dbReference type="SUPFAM" id="SSF56925">
    <property type="entry name" value="OMPA-like"/>
    <property type="match status" value="1"/>
</dbReference>
<dbReference type="InterPro" id="IPR011250">
    <property type="entry name" value="OMP/PagP_B-barrel"/>
</dbReference>
<dbReference type="EMBL" id="SACT01000003">
    <property type="protein sequence ID" value="RVT51766.1"/>
    <property type="molecule type" value="Genomic_DNA"/>
</dbReference>
<evidence type="ECO:0000259" key="4">
    <source>
        <dbReference type="Pfam" id="PF13505"/>
    </source>
</evidence>
<gene>
    <name evidence="5" type="ORF">ENE75_12195</name>
</gene>
<reference evidence="5 6" key="1">
    <citation type="submission" date="2019-01" db="EMBL/GenBank/DDBJ databases">
        <authorList>
            <person name="Chen W.-M."/>
        </authorList>
    </citation>
    <scope>NUCLEOTIDE SEQUENCE [LARGE SCALE GENOMIC DNA]</scope>
    <source>
        <strain evidence="5 6">ICH-3</strain>
    </source>
</reference>
<feature type="region of interest" description="Disordered" evidence="3">
    <location>
        <begin position="122"/>
        <end position="178"/>
    </location>
</feature>
<feature type="region of interest" description="Disordered" evidence="3">
    <location>
        <begin position="24"/>
        <end position="86"/>
    </location>
</feature>
<protein>
    <submittedName>
        <fullName evidence="5">Porin family protein</fullName>
    </submittedName>
</protein>
<evidence type="ECO:0000256" key="2">
    <source>
        <dbReference type="ARBA" id="ARBA00022729"/>
    </source>
</evidence>
<dbReference type="InterPro" id="IPR027385">
    <property type="entry name" value="Beta-barrel_OMP"/>
</dbReference>
<name>A0A437JWG9_9BURK</name>
<feature type="domain" description="Outer membrane protein beta-barrel" evidence="4">
    <location>
        <begin position="280"/>
        <end position="485"/>
    </location>
</feature>
<keyword evidence="2" id="KW-0732">Signal</keyword>
<accession>A0A437JWG9</accession>
<dbReference type="Proteomes" id="UP000288178">
    <property type="component" value="Unassembled WGS sequence"/>
</dbReference>
<feature type="compositionally biased region" description="Basic residues" evidence="3">
    <location>
        <begin position="39"/>
        <end position="86"/>
    </location>
</feature>
<evidence type="ECO:0000256" key="3">
    <source>
        <dbReference type="SAM" id="MobiDB-lite"/>
    </source>
</evidence>
<sequence>MPAHGGGHQQVVLLRLQPHHVTPERGRQAVQKAGARGVQRGRHRGAGARRVGRTWVRRGGRRRRGPARRRLPPHHQQVHRRPQQCRDRHHLLPLQHERADQAARYRAGVELGHAEHLLERQRHRRQHDAGHRTGQHQPGPGRPAPARPRAQQGAAAPPRHGTGQADVQPMEQQPGQETEAGAAFRLHPCQGQHQHRRDHADLCAGAGLPPSRGRPWQGHVAVHALPLPLMHIRLSSFRDCLVYVCPRRGGVGFRRGSTMQTPEFSPPAAARGPMPAAGAALIALALAGAPAAASADNGLSVTLFGGASQISDPSTRLGGQGGRLSLGSGLAVGGSVGWRFAPAWRLEGEVLYRNNGVDAASVPGLDPQPGDADYASVALMANLLWDVGRWRVGPATLRPYLGLGIGRLQELDTDLRVSGQAVEFSGSAGARQGLVGLEWDYDSAWTAGVGLRWVDAGRVKLTGPGGTLEVEHRGWSAELRLGYRF</sequence>
<comment type="subcellular location">
    <subcellularLocation>
        <location evidence="1">Cell outer membrane</location>
    </subcellularLocation>
</comment>
<evidence type="ECO:0000313" key="5">
    <source>
        <dbReference type="EMBL" id="RVT51766.1"/>
    </source>
</evidence>
<feature type="compositionally biased region" description="Low complexity" evidence="3">
    <location>
        <begin position="147"/>
        <end position="161"/>
    </location>
</feature>
<evidence type="ECO:0000313" key="6">
    <source>
        <dbReference type="Proteomes" id="UP000288178"/>
    </source>
</evidence>
<organism evidence="5 6">
    <name type="scientific">Rubrivivax albus</name>
    <dbReference type="NCBI Taxonomy" id="2499835"/>
    <lineage>
        <taxon>Bacteria</taxon>
        <taxon>Pseudomonadati</taxon>
        <taxon>Pseudomonadota</taxon>
        <taxon>Betaproteobacteria</taxon>
        <taxon>Burkholderiales</taxon>
        <taxon>Sphaerotilaceae</taxon>
        <taxon>Rubrivivax</taxon>
    </lineage>
</organism>
<dbReference type="Pfam" id="PF13505">
    <property type="entry name" value="OMP_b-brl"/>
    <property type="match status" value="1"/>
</dbReference>